<evidence type="ECO:0000313" key="1">
    <source>
        <dbReference type="EMBL" id="CCD33836.1"/>
    </source>
</evidence>
<dbReference type="AlphaFoldDB" id="G2XTG8"/>
<dbReference type="Proteomes" id="UP000008177">
    <property type="component" value="Unplaced contigs"/>
</dbReference>
<evidence type="ECO:0000313" key="2">
    <source>
        <dbReference type="Proteomes" id="UP000008177"/>
    </source>
</evidence>
<proteinExistence type="predicted"/>
<dbReference type="HOGENOM" id="CLU_2527167_0_0_1"/>
<dbReference type="InParanoid" id="G2XTG8"/>
<organism evidence="1 2">
    <name type="scientific">Botryotinia fuckeliana (strain T4)</name>
    <name type="common">Noble rot fungus</name>
    <name type="synonym">Botrytis cinerea</name>
    <dbReference type="NCBI Taxonomy" id="999810"/>
    <lineage>
        <taxon>Eukaryota</taxon>
        <taxon>Fungi</taxon>
        <taxon>Dikarya</taxon>
        <taxon>Ascomycota</taxon>
        <taxon>Pezizomycotina</taxon>
        <taxon>Leotiomycetes</taxon>
        <taxon>Helotiales</taxon>
        <taxon>Sclerotiniaceae</taxon>
        <taxon>Botrytis</taxon>
    </lineage>
</organism>
<gene>
    <name evidence="1" type="ORF">BofuT4_uP062340.1</name>
</gene>
<sequence length="84" mass="9643">MEAQHDQVNTFTCHSGVRRKFARLCNSRHHLLGVAMVQQKCDSPVSPADRLFLGCSGRQLKGNQMRPRRLHLELHHRIGDAMQQ</sequence>
<name>G2XTG8_BOTF4</name>
<protein>
    <submittedName>
        <fullName evidence="1">Uncharacterized protein</fullName>
    </submittedName>
</protein>
<accession>G2XTG8</accession>
<dbReference type="EMBL" id="FQ790266">
    <property type="protein sequence ID" value="CCD33836.1"/>
    <property type="molecule type" value="Genomic_DNA"/>
</dbReference>
<reference evidence="2" key="1">
    <citation type="journal article" date="2011" name="PLoS Genet.">
        <title>Genomic analysis of the necrotrophic fungal pathogens Sclerotinia sclerotiorum and Botrytis cinerea.</title>
        <authorList>
            <person name="Amselem J."/>
            <person name="Cuomo C.A."/>
            <person name="van Kan J.A."/>
            <person name="Viaud M."/>
            <person name="Benito E.P."/>
            <person name="Couloux A."/>
            <person name="Coutinho P.M."/>
            <person name="de Vries R.P."/>
            <person name="Dyer P.S."/>
            <person name="Fillinger S."/>
            <person name="Fournier E."/>
            <person name="Gout L."/>
            <person name="Hahn M."/>
            <person name="Kohn L."/>
            <person name="Lapalu N."/>
            <person name="Plummer K.M."/>
            <person name="Pradier J.M."/>
            <person name="Quevillon E."/>
            <person name="Sharon A."/>
            <person name="Simon A."/>
            <person name="ten Have A."/>
            <person name="Tudzynski B."/>
            <person name="Tudzynski P."/>
            <person name="Wincker P."/>
            <person name="Andrew M."/>
            <person name="Anthouard V."/>
            <person name="Beever R.E."/>
            <person name="Beffa R."/>
            <person name="Benoit I."/>
            <person name="Bouzid O."/>
            <person name="Brault B."/>
            <person name="Chen Z."/>
            <person name="Choquer M."/>
            <person name="Collemare J."/>
            <person name="Cotton P."/>
            <person name="Danchin E.G."/>
            <person name="Da Silva C."/>
            <person name="Gautier A."/>
            <person name="Giraud C."/>
            <person name="Giraud T."/>
            <person name="Gonzalez C."/>
            <person name="Grossetete S."/>
            <person name="Guldener U."/>
            <person name="Henrissat B."/>
            <person name="Howlett B.J."/>
            <person name="Kodira C."/>
            <person name="Kretschmer M."/>
            <person name="Lappartient A."/>
            <person name="Leroch M."/>
            <person name="Levis C."/>
            <person name="Mauceli E."/>
            <person name="Neuveglise C."/>
            <person name="Oeser B."/>
            <person name="Pearson M."/>
            <person name="Poulain J."/>
            <person name="Poussereau N."/>
            <person name="Quesneville H."/>
            <person name="Rascle C."/>
            <person name="Schumacher J."/>
            <person name="Segurens B."/>
            <person name="Sexton A."/>
            <person name="Silva E."/>
            <person name="Sirven C."/>
            <person name="Soanes D.M."/>
            <person name="Talbot N.J."/>
            <person name="Templeton M."/>
            <person name="Yandava C."/>
            <person name="Yarden O."/>
            <person name="Zeng Q."/>
            <person name="Rollins J.A."/>
            <person name="Lebrun M.H."/>
            <person name="Dickman M."/>
        </authorList>
    </citation>
    <scope>NUCLEOTIDE SEQUENCE [LARGE SCALE GENOMIC DNA]</scope>
    <source>
        <strain evidence="2">T4</strain>
    </source>
</reference>